<protein>
    <submittedName>
        <fullName evidence="3">Uncharacterized protein</fullName>
    </submittedName>
</protein>
<evidence type="ECO:0000313" key="4">
    <source>
        <dbReference type="Proteomes" id="UP001163846"/>
    </source>
</evidence>
<reference evidence="3" key="1">
    <citation type="submission" date="2022-08" db="EMBL/GenBank/DDBJ databases">
        <authorList>
            <consortium name="DOE Joint Genome Institute"/>
            <person name="Min B."/>
            <person name="Riley R."/>
            <person name="Sierra-Patev S."/>
            <person name="Naranjo-Ortiz M."/>
            <person name="Looney B."/>
            <person name="Konkel Z."/>
            <person name="Slot J.C."/>
            <person name="Sakamoto Y."/>
            <person name="Steenwyk J.L."/>
            <person name="Rokas A."/>
            <person name="Carro J."/>
            <person name="Camarero S."/>
            <person name="Ferreira P."/>
            <person name="Molpeceres G."/>
            <person name="Ruiz-Duenas F.J."/>
            <person name="Serrano A."/>
            <person name="Henrissat B."/>
            <person name="Drula E."/>
            <person name="Hughes K.W."/>
            <person name="Mata J.L."/>
            <person name="Ishikawa N.K."/>
            <person name="Vargas-Isla R."/>
            <person name="Ushijima S."/>
            <person name="Smith C.A."/>
            <person name="Ahrendt S."/>
            <person name="Andreopoulos W."/>
            <person name="He G."/>
            <person name="Labutti K."/>
            <person name="Lipzen A."/>
            <person name="Ng V."/>
            <person name="Sandor L."/>
            <person name="Barry K."/>
            <person name="Martinez A.T."/>
            <person name="Xiao Y."/>
            <person name="Gibbons J.G."/>
            <person name="Terashima K."/>
            <person name="Hibbett D.S."/>
            <person name="Grigoriev I.V."/>
        </authorList>
    </citation>
    <scope>NUCLEOTIDE SEQUENCE</scope>
    <source>
        <strain evidence="3">TFB9207</strain>
    </source>
</reference>
<proteinExistence type="predicted"/>
<evidence type="ECO:0000313" key="3">
    <source>
        <dbReference type="EMBL" id="KAJ3837456.1"/>
    </source>
</evidence>
<name>A0AA38P7F2_9AGAR</name>
<comment type="caution">
    <text evidence="3">The sequence shown here is derived from an EMBL/GenBank/DDBJ whole genome shotgun (WGS) entry which is preliminary data.</text>
</comment>
<sequence>MNIHSLLSPTRFKATVHVVVLLILFSVACVQAVPIEAGTQATSLPAREKKSVQWGEPLTKTREFERDDPSDTESDDPSSPTETEGMIIDLQAQHGSKVSLLD</sequence>
<keyword evidence="2" id="KW-0732">Signal</keyword>
<feature type="region of interest" description="Disordered" evidence="1">
    <location>
        <begin position="39"/>
        <end position="86"/>
    </location>
</feature>
<dbReference type="EMBL" id="MU806245">
    <property type="protein sequence ID" value="KAJ3837456.1"/>
    <property type="molecule type" value="Genomic_DNA"/>
</dbReference>
<dbReference type="AlphaFoldDB" id="A0AA38P7F2"/>
<feature type="compositionally biased region" description="Basic and acidic residues" evidence="1">
    <location>
        <begin position="59"/>
        <end position="69"/>
    </location>
</feature>
<gene>
    <name evidence="3" type="ORF">F5878DRAFT_622359</name>
</gene>
<organism evidence="3 4">
    <name type="scientific">Lentinula raphanica</name>
    <dbReference type="NCBI Taxonomy" id="153919"/>
    <lineage>
        <taxon>Eukaryota</taxon>
        <taxon>Fungi</taxon>
        <taxon>Dikarya</taxon>
        <taxon>Basidiomycota</taxon>
        <taxon>Agaricomycotina</taxon>
        <taxon>Agaricomycetes</taxon>
        <taxon>Agaricomycetidae</taxon>
        <taxon>Agaricales</taxon>
        <taxon>Marasmiineae</taxon>
        <taxon>Omphalotaceae</taxon>
        <taxon>Lentinula</taxon>
    </lineage>
</organism>
<accession>A0AA38P7F2</accession>
<feature type="chain" id="PRO_5041355380" evidence="2">
    <location>
        <begin position="33"/>
        <end position="102"/>
    </location>
</feature>
<evidence type="ECO:0000256" key="1">
    <source>
        <dbReference type="SAM" id="MobiDB-lite"/>
    </source>
</evidence>
<dbReference type="Proteomes" id="UP001163846">
    <property type="component" value="Unassembled WGS sequence"/>
</dbReference>
<feature type="signal peptide" evidence="2">
    <location>
        <begin position="1"/>
        <end position="32"/>
    </location>
</feature>
<evidence type="ECO:0000256" key="2">
    <source>
        <dbReference type="SAM" id="SignalP"/>
    </source>
</evidence>
<keyword evidence="4" id="KW-1185">Reference proteome</keyword>